<accession>A0A1W6SP09</accession>
<evidence type="ECO:0000313" key="4">
    <source>
        <dbReference type="Proteomes" id="UP000012179"/>
    </source>
</evidence>
<name>A0A1W6SP09_9PROT</name>
<dbReference type="EMBL" id="CP021106">
    <property type="protein sequence ID" value="ARO87550.1"/>
    <property type="molecule type" value="Genomic_DNA"/>
</dbReference>
<evidence type="ECO:0000256" key="2">
    <source>
        <dbReference type="SAM" id="Phobius"/>
    </source>
</evidence>
<dbReference type="AlphaFoldDB" id="A0A1W6SP09"/>
<dbReference type="Proteomes" id="UP000012179">
    <property type="component" value="Chromosome"/>
</dbReference>
<dbReference type="KEGG" id="nlc:EBAPG3_007080"/>
<feature type="transmembrane region" description="Helical" evidence="2">
    <location>
        <begin position="21"/>
        <end position="42"/>
    </location>
</feature>
<dbReference type="OrthoDB" id="10011088at2"/>
<dbReference type="RefSeq" id="WP_040852979.1">
    <property type="nucleotide sequence ID" value="NZ_CP021106.3"/>
</dbReference>
<keyword evidence="2" id="KW-1133">Transmembrane helix</keyword>
<organism evidence="3 4">
    <name type="scientific">Nitrosospira lacus</name>
    <dbReference type="NCBI Taxonomy" id="1288494"/>
    <lineage>
        <taxon>Bacteria</taxon>
        <taxon>Pseudomonadati</taxon>
        <taxon>Pseudomonadota</taxon>
        <taxon>Betaproteobacteria</taxon>
        <taxon>Nitrosomonadales</taxon>
        <taxon>Nitrosomonadaceae</taxon>
        <taxon>Nitrosospira</taxon>
    </lineage>
</organism>
<evidence type="ECO:0000256" key="1">
    <source>
        <dbReference type="SAM" id="MobiDB-lite"/>
    </source>
</evidence>
<gene>
    <name evidence="3" type="ORF">EBAPG3_007080</name>
</gene>
<keyword evidence="2" id="KW-0812">Transmembrane</keyword>
<evidence type="ECO:0000313" key="3">
    <source>
        <dbReference type="EMBL" id="ARO87550.1"/>
    </source>
</evidence>
<reference evidence="3 4" key="1">
    <citation type="journal article" date="2015" name="Int. J. Syst. Evol. Microbiol.">
        <title>Nitrosospira lacus sp. nov., a psychrotolerant, ammonia-oxidizing bacterium from sandy lake sediment.</title>
        <authorList>
            <person name="Urakawa H."/>
            <person name="Garcia J.C."/>
            <person name="Nielsen J.L."/>
            <person name="Le V.Q."/>
            <person name="Kozlowski J.A."/>
            <person name="Stein L.Y."/>
            <person name="Lim C.K."/>
            <person name="Pommerening-Roser A."/>
            <person name="Martens-Habbena W."/>
            <person name="Stahl D.A."/>
            <person name="Klotz M.G."/>
        </authorList>
    </citation>
    <scope>NUCLEOTIDE SEQUENCE [LARGE SCALE GENOMIC DNA]</scope>
    <source>
        <strain evidence="3 4">APG3</strain>
    </source>
</reference>
<keyword evidence="4" id="KW-1185">Reference proteome</keyword>
<protein>
    <submittedName>
        <fullName evidence="3">Uncharacterized protein</fullName>
    </submittedName>
</protein>
<feature type="region of interest" description="Disordered" evidence="1">
    <location>
        <begin position="187"/>
        <end position="210"/>
    </location>
</feature>
<keyword evidence="2" id="KW-0472">Membrane</keyword>
<sequence length="210" mass="23364">MEKPKRFRQTSPHRLEIREDAGYLVPLLVSLPLLAAGLGFIVPGLSMLQLGSAAETPLGSALIFFIIGLFLSAGGLFLLVVVVKIFSRYEIFIDVSQGIVQQTWGLQLFAPIRRKDFGLGDYRAIALRYWSGTTENGEPTLGVLLLGNTGGDIFLYDLPDYSQARDEAMFLTWFLSLPLEDLTKDHKTNAESPCPWPGYPIDSDRRNKRG</sequence>
<feature type="transmembrane region" description="Helical" evidence="2">
    <location>
        <begin position="62"/>
        <end position="83"/>
    </location>
</feature>
<proteinExistence type="predicted"/>